<feature type="domain" description="N-acetyltransferase" evidence="1">
    <location>
        <begin position="1"/>
        <end position="164"/>
    </location>
</feature>
<reference evidence="2 3" key="1">
    <citation type="submission" date="2019-06" db="EMBL/GenBank/DDBJ databases">
        <title>Whole genome shotgun sequence of Streptomyces cacaoi subsp. cacaoi NBRC 12748.</title>
        <authorList>
            <person name="Hosoyama A."/>
            <person name="Uohara A."/>
            <person name="Ohji S."/>
            <person name="Ichikawa N."/>
        </authorList>
    </citation>
    <scope>NUCLEOTIDE SEQUENCE [LARGE SCALE GENOMIC DNA]</scope>
    <source>
        <strain evidence="2 3">NBRC 12748</strain>
    </source>
</reference>
<dbReference type="Pfam" id="PF00583">
    <property type="entry name" value="Acetyltransf_1"/>
    <property type="match status" value="1"/>
</dbReference>
<dbReference type="AlphaFoldDB" id="A0A4Y3RCC5"/>
<dbReference type="InterPro" id="IPR000182">
    <property type="entry name" value="GNAT_dom"/>
</dbReference>
<sequence>MRITECRKEDLDLLDERLPFRGVVSPHRDRFARQAEGLTTFLLAWDGARPVGSCEIRWEGCAAPEVQARHPGCPEVYGLGWPGALPSRPVGTGLLREAERRAVVRDRASLGLGVEKNNPRAAALYRRLGFRGELPYLDCWSYEDGAGVLHRVADACVFMTKPLPPAHP</sequence>
<proteinExistence type="predicted"/>
<evidence type="ECO:0000313" key="2">
    <source>
        <dbReference type="EMBL" id="GEB54347.1"/>
    </source>
</evidence>
<dbReference type="GO" id="GO:0016747">
    <property type="term" value="F:acyltransferase activity, transferring groups other than amino-acyl groups"/>
    <property type="evidence" value="ECO:0007669"/>
    <property type="project" value="InterPro"/>
</dbReference>
<dbReference type="InterPro" id="IPR016181">
    <property type="entry name" value="Acyl_CoA_acyltransferase"/>
</dbReference>
<dbReference type="Gene3D" id="3.40.630.30">
    <property type="match status" value="1"/>
</dbReference>
<comment type="caution">
    <text evidence="2">The sequence shown here is derived from an EMBL/GenBank/DDBJ whole genome shotgun (WGS) entry which is preliminary data.</text>
</comment>
<dbReference type="SUPFAM" id="SSF55729">
    <property type="entry name" value="Acyl-CoA N-acyltransferases (Nat)"/>
    <property type="match status" value="1"/>
</dbReference>
<evidence type="ECO:0000259" key="1">
    <source>
        <dbReference type="PROSITE" id="PS51186"/>
    </source>
</evidence>
<protein>
    <recommendedName>
        <fullName evidence="1">N-acetyltransferase domain-containing protein</fullName>
    </recommendedName>
</protein>
<name>A0A4Y3RCC5_STRCI</name>
<dbReference type="RefSeq" id="WP_030888137.1">
    <property type="nucleotide sequence ID" value="NZ_BJMM01000124.1"/>
</dbReference>
<dbReference type="PROSITE" id="PS51186">
    <property type="entry name" value="GNAT"/>
    <property type="match status" value="1"/>
</dbReference>
<dbReference type="OrthoDB" id="5173601at2"/>
<gene>
    <name evidence="2" type="ORF">SCA03_68980</name>
</gene>
<dbReference type="Proteomes" id="UP000319210">
    <property type="component" value="Unassembled WGS sequence"/>
</dbReference>
<evidence type="ECO:0000313" key="3">
    <source>
        <dbReference type="Proteomes" id="UP000319210"/>
    </source>
</evidence>
<organism evidence="2 3">
    <name type="scientific">Streptomyces cacaoi</name>
    <dbReference type="NCBI Taxonomy" id="1898"/>
    <lineage>
        <taxon>Bacteria</taxon>
        <taxon>Bacillati</taxon>
        <taxon>Actinomycetota</taxon>
        <taxon>Actinomycetes</taxon>
        <taxon>Kitasatosporales</taxon>
        <taxon>Streptomycetaceae</taxon>
        <taxon>Streptomyces</taxon>
    </lineage>
</organism>
<accession>A0A4Y3RCC5</accession>
<dbReference type="EMBL" id="BJMM01000124">
    <property type="protein sequence ID" value="GEB54347.1"/>
    <property type="molecule type" value="Genomic_DNA"/>
</dbReference>
<keyword evidence="3" id="KW-1185">Reference proteome</keyword>